<dbReference type="Pfam" id="PF02662">
    <property type="entry name" value="FlpD"/>
    <property type="match status" value="1"/>
</dbReference>
<dbReference type="EMBL" id="CP000478">
    <property type="protein sequence ID" value="ABK17488.1"/>
    <property type="molecule type" value="Genomic_DNA"/>
</dbReference>
<dbReference type="GO" id="GO:0046872">
    <property type="term" value="F:metal ion binding"/>
    <property type="evidence" value="ECO:0007669"/>
    <property type="project" value="UniProtKB-KW"/>
</dbReference>
<reference evidence="6 7" key="1">
    <citation type="submission" date="2006-10" db="EMBL/GenBank/DDBJ databases">
        <title>Complete sequence of Syntrophobacter fumaroxidans MPOB.</title>
        <authorList>
            <consortium name="US DOE Joint Genome Institute"/>
            <person name="Copeland A."/>
            <person name="Lucas S."/>
            <person name="Lapidus A."/>
            <person name="Barry K."/>
            <person name="Detter J.C."/>
            <person name="Glavina del Rio T."/>
            <person name="Hammon N."/>
            <person name="Israni S."/>
            <person name="Pitluck S."/>
            <person name="Goltsman E.G."/>
            <person name="Martinez M."/>
            <person name="Schmutz J."/>
            <person name="Larimer F."/>
            <person name="Land M."/>
            <person name="Hauser L."/>
            <person name="Kyrpides N."/>
            <person name="Kim E."/>
            <person name="Boone D.R."/>
            <person name="Brockman F."/>
            <person name="Culley D."/>
            <person name="Ferry J."/>
            <person name="Gunsalus R."/>
            <person name="McInerney M.J."/>
            <person name="Morrison M."/>
            <person name="Plugge C."/>
            <person name="Rohlin L."/>
            <person name="Scholten J."/>
            <person name="Sieber J."/>
            <person name="Stams A.J.M."/>
            <person name="Worm P."/>
            <person name="Henstra A.M."/>
            <person name="Richardson P."/>
        </authorList>
    </citation>
    <scope>NUCLEOTIDE SEQUENCE [LARGE SCALE GENOMIC DNA]</scope>
    <source>
        <strain evidence="7">DSM 10017 / MPOB</strain>
    </source>
</reference>
<protein>
    <submittedName>
        <fullName evidence="6">Methyl-viologen-reducing hydrogenase, delta subunit</fullName>
    </submittedName>
</protein>
<dbReference type="GO" id="GO:0016491">
    <property type="term" value="F:oxidoreductase activity"/>
    <property type="evidence" value="ECO:0007669"/>
    <property type="project" value="UniProtKB-KW"/>
</dbReference>
<dbReference type="eggNOG" id="COG1908">
    <property type="taxonomic scope" value="Bacteria"/>
</dbReference>
<keyword evidence="7" id="KW-1185">Reference proteome</keyword>
<keyword evidence="2" id="KW-0560">Oxidoreductase</keyword>
<keyword evidence="4" id="KW-0411">Iron-sulfur</keyword>
<dbReference type="AlphaFoldDB" id="A0LJ86"/>
<evidence type="ECO:0000256" key="2">
    <source>
        <dbReference type="ARBA" id="ARBA00023002"/>
    </source>
</evidence>
<evidence type="ECO:0000256" key="3">
    <source>
        <dbReference type="ARBA" id="ARBA00023004"/>
    </source>
</evidence>
<dbReference type="InParanoid" id="A0LJ86"/>
<proteinExistence type="predicted"/>
<organism evidence="6 7">
    <name type="scientific">Syntrophobacter fumaroxidans (strain DSM 10017 / MPOB)</name>
    <dbReference type="NCBI Taxonomy" id="335543"/>
    <lineage>
        <taxon>Bacteria</taxon>
        <taxon>Pseudomonadati</taxon>
        <taxon>Thermodesulfobacteriota</taxon>
        <taxon>Syntrophobacteria</taxon>
        <taxon>Syntrophobacterales</taxon>
        <taxon>Syntrophobacteraceae</taxon>
        <taxon>Syntrophobacter</taxon>
    </lineage>
</organism>
<name>A0LJ86_SYNFM</name>
<feature type="domain" description="F420-non-reducing hydrogenase iron-sulfur subunit D" evidence="5">
    <location>
        <begin position="9"/>
        <end position="67"/>
    </location>
</feature>
<keyword evidence="3" id="KW-0408">Iron</keyword>
<dbReference type="OrthoDB" id="9785566at2"/>
<dbReference type="InterPro" id="IPR003813">
    <property type="entry name" value="MvhD/FlpD"/>
</dbReference>
<evidence type="ECO:0000256" key="4">
    <source>
        <dbReference type="ARBA" id="ARBA00023014"/>
    </source>
</evidence>
<sequence>MSDSFEPRIVAFLCNWCAYAGADLAGVGRMQYPTNVRLIRLMCTGRMNHGFLLNAYKAGADGVMVSG</sequence>
<dbReference type="GO" id="GO:0051536">
    <property type="term" value="F:iron-sulfur cluster binding"/>
    <property type="evidence" value="ECO:0007669"/>
    <property type="project" value="UniProtKB-KW"/>
</dbReference>
<evidence type="ECO:0000313" key="6">
    <source>
        <dbReference type="EMBL" id="ABK17488.1"/>
    </source>
</evidence>
<dbReference type="KEGG" id="sfu:Sfum_1803"/>
<dbReference type="Proteomes" id="UP000001784">
    <property type="component" value="Chromosome"/>
</dbReference>
<evidence type="ECO:0000256" key="1">
    <source>
        <dbReference type="ARBA" id="ARBA00022723"/>
    </source>
</evidence>
<evidence type="ECO:0000313" key="7">
    <source>
        <dbReference type="Proteomes" id="UP000001784"/>
    </source>
</evidence>
<gene>
    <name evidence="6" type="ordered locus">Sfum_1803</name>
</gene>
<evidence type="ECO:0000259" key="5">
    <source>
        <dbReference type="Pfam" id="PF02662"/>
    </source>
</evidence>
<dbReference type="STRING" id="335543.Sfum_1803"/>
<accession>A0LJ86</accession>
<keyword evidence="1" id="KW-0479">Metal-binding</keyword>
<dbReference type="HOGENOM" id="CLU_2636785_0_0_7"/>